<dbReference type="InterPro" id="IPR011006">
    <property type="entry name" value="CheY-like_superfamily"/>
</dbReference>
<feature type="modified residue" description="4-aspartylphosphate" evidence="1">
    <location>
        <position position="70"/>
    </location>
</feature>
<keyword evidence="1" id="KW-0597">Phosphoprotein</keyword>
<dbReference type="InterPro" id="IPR001610">
    <property type="entry name" value="PAC"/>
</dbReference>
<sequence length="425" mass="46489">MTDPLHRSDAVEDEGIRILHVDDDGAFTELVATFLERVDDAFSVRSETAAADALTALEVDDERVDCIVSDYDMPGTDGLTFLERVRDRGIEVPFVLFTGKGSEEIASEAIAAGATDYIQKEAGTDQYTVLANRVRNAVDQHRSKRALAASQERLSRFIEQSPLATIEYDESFEIVRVNPAAEAVTGYDADELVGGTWMPIVPEEERRRVAEVERHLLADRGGYRSVNDNVTRDGERIRCVWHNQVVTDDDGEVIRVFSQFEDVTEREARKRELERTNAVLSTIFATLPYGVLVETANRRVLAVNDRLYELFGIDGDPEDAVGRDCERFAADVSDRFADPDRFVDRTNAIVAGRRPVSNEVLTFVGGGTVRRTYRPIDLPQGDGHLWLYRATAGDGGGARDGGSANGGGGAVGENGAVGGGDDNGA</sequence>
<dbReference type="InterPro" id="IPR013767">
    <property type="entry name" value="PAS_fold"/>
</dbReference>
<evidence type="ECO:0000313" key="6">
    <source>
        <dbReference type="EMBL" id="MFC5280152.1"/>
    </source>
</evidence>
<dbReference type="NCBIfam" id="TIGR00229">
    <property type="entry name" value="sensory_box"/>
    <property type="match status" value="1"/>
</dbReference>
<dbReference type="PANTHER" id="PTHR44757">
    <property type="entry name" value="DIGUANYLATE CYCLASE DGCP"/>
    <property type="match status" value="1"/>
</dbReference>
<dbReference type="InterPro" id="IPR000700">
    <property type="entry name" value="PAS-assoc_C"/>
</dbReference>
<dbReference type="PROSITE" id="PS50112">
    <property type="entry name" value="PAS"/>
    <property type="match status" value="1"/>
</dbReference>
<evidence type="ECO:0000256" key="2">
    <source>
        <dbReference type="SAM" id="MobiDB-lite"/>
    </source>
</evidence>
<feature type="domain" description="Response regulatory" evidence="3">
    <location>
        <begin position="17"/>
        <end position="135"/>
    </location>
</feature>
<name>A0ABD5R5A8_9EURY</name>
<dbReference type="InterPro" id="IPR035965">
    <property type="entry name" value="PAS-like_dom_sf"/>
</dbReference>
<dbReference type="Gene3D" id="3.40.50.2300">
    <property type="match status" value="1"/>
</dbReference>
<dbReference type="InterPro" id="IPR001789">
    <property type="entry name" value="Sig_transdc_resp-reg_receiver"/>
</dbReference>
<gene>
    <name evidence="6" type="ORF">ACFPM1_15500</name>
</gene>
<accession>A0ABD5R5A8</accession>
<dbReference type="PROSITE" id="PS50110">
    <property type="entry name" value="RESPONSE_REGULATORY"/>
    <property type="match status" value="1"/>
</dbReference>
<evidence type="ECO:0000313" key="7">
    <source>
        <dbReference type="Proteomes" id="UP001596118"/>
    </source>
</evidence>
<dbReference type="AlphaFoldDB" id="A0ABD5R5A8"/>
<dbReference type="SMART" id="SM00448">
    <property type="entry name" value="REC"/>
    <property type="match status" value="1"/>
</dbReference>
<evidence type="ECO:0000259" key="4">
    <source>
        <dbReference type="PROSITE" id="PS50112"/>
    </source>
</evidence>
<feature type="domain" description="PAC" evidence="5">
    <location>
        <begin position="219"/>
        <end position="275"/>
    </location>
</feature>
<dbReference type="CDD" id="cd00130">
    <property type="entry name" value="PAS"/>
    <property type="match status" value="1"/>
</dbReference>
<feature type="region of interest" description="Disordered" evidence="2">
    <location>
        <begin position="396"/>
        <end position="425"/>
    </location>
</feature>
<dbReference type="Pfam" id="PF00072">
    <property type="entry name" value="Response_reg"/>
    <property type="match status" value="1"/>
</dbReference>
<dbReference type="RefSeq" id="WP_256413198.1">
    <property type="nucleotide sequence ID" value="NZ_JANHDM010000018.1"/>
</dbReference>
<proteinExistence type="predicted"/>
<dbReference type="Pfam" id="PF13188">
    <property type="entry name" value="PAS_8"/>
    <property type="match status" value="1"/>
</dbReference>
<keyword evidence="7" id="KW-1185">Reference proteome</keyword>
<dbReference type="SMART" id="SM00086">
    <property type="entry name" value="PAC"/>
    <property type="match status" value="1"/>
</dbReference>
<protein>
    <submittedName>
        <fullName evidence="6">PAS domain S-box protein</fullName>
    </submittedName>
</protein>
<dbReference type="PROSITE" id="PS50113">
    <property type="entry name" value="PAC"/>
    <property type="match status" value="1"/>
</dbReference>
<evidence type="ECO:0000259" key="5">
    <source>
        <dbReference type="PROSITE" id="PS50113"/>
    </source>
</evidence>
<evidence type="ECO:0000256" key="1">
    <source>
        <dbReference type="PROSITE-ProRule" id="PRU00169"/>
    </source>
</evidence>
<dbReference type="CDD" id="cd00156">
    <property type="entry name" value="REC"/>
    <property type="match status" value="1"/>
</dbReference>
<reference evidence="6 7" key="1">
    <citation type="journal article" date="2019" name="Int. J. Syst. Evol. Microbiol.">
        <title>The Global Catalogue of Microorganisms (GCM) 10K type strain sequencing project: providing services to taxonomists for standard genome sequencing and annotation.</title>
        <authorList>
            <consortium name="The Broad Institute Genomics Platform"/>
            <consortium name="The Broad Institute Genome Sequencing Center for Infectious Disease"/>
            <person name="Wu L."/>
            <person name="Ma J."/>
        </authorList>
    </citation>
    <scope>NUCLEOTIDE SEQUENCE [LARGE SCALE GENOMIC DNA]</scope>
    <source>
        <strain evidence="6 7">CGMCC 1.12124</strain>
    </source>
</reference>
<dbReference type="EMBL" id="JBHSKY010000019">
    <property type="protein sequence ID" value="MFC5280152.1"/>
    <property type="molecule type" value="Genomic_DNA"/>
</dbReference>
<dbReference type="Gene3D" id="3.30.450.20">
    <property type="entry name" value="PAS domain"/>
    <property type="match status" value="2"/>
</dbReference>
<organism evidence="6 7">
    <name type="scientific">Halorubrum rubrum</name>
    <dbReference type="NCBI Taxonomy" id="1126240"/>
    <lineage>
        <taxon>Archaea</taxon>
        <taxon>Methanobacteriati</taxon>
        <taxon>Methanobacteriota</taxon>
        <taxon>Stenosarchaea group</taxon>
        <taxon>Halobacteria</taxon>
        <taxon>Halobacteriales</taxon>
        <taxon>Haloferacaceae</taxon>
        <taxon>Halorubrum</taxon>
    </lineage>
</organism>
<dbReference type="InterPro" id="IPR000014">
    <property type="entry name" value="PAS"/>
</dbReference>
<evidence type="ECO:0000259" key="3">
    <source>
        <dbReference type="PROSITE" id="PS50110"/>
    </source>
</evidence>
<dbReference type="SUPFAM" id="SSF52172">
    <property type="entry name" value="CheY-like"/>
    <property type="match status" value="1"/>
</dbReference>
<feature type="domain" description="PAS" evidence="4">
    <location>
        <begin position="150"/>
        <end position="220"/>
    </location>
</feature>
<dbReference type="SMART" id="SM00091">
    <property type="entry name" value="PAS"/>
    <property type="match status" value="2"/>
</dbReference>
<dbReference type="PANTHER" id="PTHR44757:SF2">
    <property type="entry name" value="BIOFILM ARCHITECTURE MAINTENANCE PROTEIN MBAA"/>
    <property type="match status" value="1"/>
</dbReference>
<dbReference type="Pfam" id="PF00989">
    <property type="entry name" value="PAS"/>
    <property type="match status" value="1"/>
</dbReference>
<dbReference type="Proteomes" id="UP001596118">
    <property type="component" value="Unassembled WGS sequence"/>
</dbReference>
<dbReference type="SUPFAM" id="SSF55785">
    <property type="entry name" value="PYP-like sensor domain (PAS domain)"/>
    <property type="match status" value="2"/>
</dbReference>
<dbReference type="InterPro" id="IPR052155">
    <property type="entry name" value="Biofilm_reg_signaling"/>
</dbReference>
<comment type="caution">
    <text evidence="6">The sequence shown here is derived from an EMBL/GenBank/DDBJ whole genome shotgun (WGS) entry which is preliminary data.</text>
</comment>